<sequence length="49" mass="5513">MQLREIAFATGFRSASHFTAAFKNQFGCTPQQFPKGQHRLMIRPLCSGV</sequence>
<name>A0A843YK95_9RHOB</name>
<dbReference type="GO" id="GO:0003700">
    <property type="term" value="F:DNA-binding transcription factor activity"/>
    <property type="evidence" value="ECO:0007669"/>
    <property type="project" value="InterPro"/>
</dbReference>
<keyword evidence="3" id="KW-0804">Transcription</keyword>
<dbReference type="Pfam" id="PF12833">
    <property type="entry name" value="HTH_18"/>
    <property type="match status" value="1"/>
</dbReference>
<dbReference type="GO" id="GO:0043565">
    <property type="term" value="F:sequence-specific DNA binding"/>
    <property type="evidence" value="ECO:0007669"/>
    <property type="project" value="InterPro"/>
</dbReference>
<keyword evidence="6" id="KW-1185">Reference proteome</keyword>
<dbReference type="SUPFAM" id="SSF46689">
    <property type="entry name" value="Homeodomain-like"/>
    <property type="match status" value="1"/>
</dbReference>
<gene>
    <name evidence="5" type="ORF">GFB49_14540</name>
</gene>
<accession>A0A843YK95</accession>
<keyword evidence="1" id="KW-0805">Transcription regulation</keyword>
<feature type="domain" description="HTH araC/xylS-type" evidence="4">
    <location>
        <begin position="1"/>
        <end position="36"/>
    </location>
</feature>
<dbReference type="InterPro" id="IPR018060">
    <property type="entry name" value="HTH_AraC"/>
</dbReference>
<comment type="caution">
    <text evidence="5">The sequence shown here is derived from an EMBL/GenBank/DDBJ whole genome shotgun (WGS) entry which is preliminary data.</text>
</comment>
<dbReference type="InterPro" id="IPR009057">
    <property type="entry name" value="Homeodomain-like_sf"/>
</dbReference>
<dbReference type="Proteomes" id="UP000444174">
    <property type="component" value="Unassembled WGS sequence"/>
</dbReference>
<reference evidence="5 6" key="1">
    <citation type="submission" date="2019-10" db="EMBL/GenBank/DDBJ databases">
        <title>Epibacterium sp. nov., isolated from seawater.</title>
        <authorList>
            <person name="Zhang X."/>
            <person name="Li N."/>
        </authorList>
    </citation>
    <scope>NUCLEOTIDE SEQUENCE [LARGE SCALE GENOMIC DNA]</scope>
    <source>
        <strain evidence="5 6">SM1979</strain>
    </source>
</reference>
<dbReference type="PRINTS" id="PR00032">
    <property type="entry name" value="HTHARAC"/>
</dbReference>
<dbReference type="Gene3D" id="1.10.10.60">
    <property type="entry name" value="Homeodomain-like"/>
    <property type="match status" value="1"/>
</dbReference>
<dbReference type="AlphaFoldDB" id="A0A843YK95"/>
<protein>
    <submittedName>
        <fullName evidence="5">Helix-turn-helix domain-containing protein</fullName>
    </submittedName>
</protein>
<evidence type="ECO:0000259" key="4">
    <source>
        <dbReference type="PROSITE" id="PS01124"/>
    </source>
</evidence>
<proteinExistence type="predicted"/>
<organism evidence="5 6">
    <name type="scientific">Tritonibacter litoralis</name>
    <dbReference type="NCBI Taxonomy" id="2662264"/>
    <lineage>
        <taxon>Bacteria</taxon>
        <taxon>Pseudomonadati</taxon>
        <taxon>Pseudomonadota</taxon>
        <taxon>Alphaproteobacteria</taxon>
        <taxon>Rhodobacterales</taxon>
        <taxon>Paracoccaceae</taxon>
        <taxon>Tritonibacter</taxon>
    </lineage>
</organism>
<evidence type="ECO:0000256" key="2">
    <source>
        <dbReference type="ARBA" id="ARBA00023125"/>
    </source>
</evidence>
<evidence type="ECO:0000313" key="5">
    <source>
        <dbReference type="EMBL" id="MQQ09682.1"/>
    </source>
</evidence>
<evidence type="ECO:0000256" key="3">
    <source>
        <dbReference type="ARBA" id="ARBA00023163"/>
    </source>
</evidence>
<dbReference type="EMBL" id="WIBF01000009">
    <property type="protein sequence ID" value="MQQ09682.1"/>
    <property type="molecule type" value="Genomic_DNA"/>
</dbReference>
<evidence type="ECO:0000256" key="1">
    <source>
        <dbReference type="ARBA" id="ARBA00023015"/>
    </source>
</evidence>
<dbReference type="PROSITE" id="PS01124">
    <property type="entry name" value="HTH_ARAC_FAMILY_2"/>
    <property type="match status" value="1"/>
</dbReference>
<evidence type="ECO:0000313" key="6">
    <source>
        <dbReference type="Proteomes" id="UP000444174"/>
    </source>
</evidence>
<dbReference type="InterPro" id="IPR020449">
    <property type="entry name" value="Tscrpt_reg_AraC-type_HTH"/>
</dbReference>
<keyword evidence="2" id="KW-0238">DNA-binding</keyword>